<dbReference type="GO" id="GO:0016020">
    <property type="term" value="C:membrane"/>
    <property type="evidence" value="ECO:0007669"/>
    <property type="project" value="UniProtKB-SubCell"/>
</dbReference>
<proteinExistence type="predicted"/>
<protein>
    <submittedName>
        <fullName evidence="7">MFS multidrug transporter, putative</fullName>
    </submittedName>
</protein>
<feature type="transmembrane region" description="Helical" evidence="5">
    <location>
        <begin position="345"/>
        <end position="365"/>
    </location>
</feature>
<dbReference type="PANTHER" id="PTHR23507">
    <property type="entry name" value="ZGC:174356"/>
    <property type="match status" value="1"/>
</dbReference>
<comment type="subcellular location">
    <subcellularLocation>
        <location evidence="1">Membrane</location>
        <topology evidence="1">Multi-pass membrane protein</topology>
    </subcellularLocation>
</comment>
<dbReference type="PANTHER" id="PTHR23507:SF1">
    <property type="entry name" value="FI18259P1-RELATED"/>
    <property type="match status" value="1"/>
</dbReference>
<dbReference type="EMBL" id="DS499597">
    <property type="protein sequence ID" value="EDP52011.1"/>
    <property type="molecule type" value="Genomic_DNA"/>
</dbReference>
<keyword evidence="4 5" id="KW-0472">Membrane</keyword>
<feature type="transmembrane region" description="Helical" evidence="5">
    <location>
        <begin position="133"/>
        <end position="158"/>
    </location>
</feature>
<dbReference type="Proteomes" id="UP000001699">
    <property type="component" value="Unassembled WGS sequence"/>
</dbReference>
<evidence type="ECO:0000259" key="6">
    <source>
        <dbReference type="PROSITE" id="PS50850"/>
    </source>
</evidence>
<evidence type="ECO:0000256" key="2">
    <source>
        <dbReference type="ARBA" id="ARBA00022692"/>
    </source>
</evidence>
<keyword evidence="3 5" id="KW-1133">Transmembrane helix</keyword>
<dbReference type="AlphaFoldDB" id="B0Y1Q2"/>
<evidence type="ECO:0000256" key="4">
    <source>
        <dbReference type="ARBA" id="ARBA00023136"/>
    </source>
</evidence>
<evidence type="ECO:0000256" key="3">
    <source>
        <dbReference type="ARBA" id="ARBA00022989"/>
    </source>
</evidence>
<dbReference type="GO" id="GO:0022857">
    <property type="term" value="F:transmembrane transporter activity"/>
    <property type="evidence" value="ECO:0007669"/>
    <property type="project" value="InterPro"/>
</dbReference>
<evidence type="ECO:0000256" key="1">
    <source>
        <dbReference type="ARBA" id="ARBA00004141"/>
    </source>
</evidence>
<feature type="transmembrane region" description="Helical" evidence="5">
    <location>
        <begin position="402"/>
        <end position="425"/>
    </location>
</feature>
<evidence type="ECO:0000313" key="7">
    <source>
        <dbReference type="EMBL" id="EDP52011.1"/>
    </source>
</evidence>
<feature type="domain" description="Major facilitator superfamily (MFS) profile" evidence="6">
    <location>
        <begin position="17"/>
        <end position="462"/>
    </location>
</feature>
<evidence type="ECO:0000256" key="5">
    <source>
        <dbReference type="SAM" id="Phobius"/>
    </source>
</evidence>
<dbReference type="SUPFAM" id="SSF103473">
    <property type="entry name" value="MFS general substrate transporter"/>
    <property type="match status" value="1"/>
</dbReference>
<dbReference type="InterPro" id="IPR036259">
    <property type="entry name" value="MFS_trans_sf"/>
</dbReference>
<feature type="transmembrane region" description="Helical" evidence="5">
    <location>
        <begin position="437"/>
        <end position="457"/>
    </location>
</feature>
<feature type="transmembrane region" description="Helical" evidence="5">
    <location>
        <begin position="198"/>
        <end position="219"/>
    </location>
</feature>
<feature type="transmembrane region" description="Helical" evidence="5">
    <location>
        <begin position="101"/>
        <end position="127"/>
    </location>
</feature>
<gene>
    <name evidence="7" type="ORF">AFUB_060410</name>
</gene>
<feature type="transmembrane region" description="Helical" evidence="5">
    <location>
        <begin position="371"/>
        <end position="390"/>
    </location>
</feature>
<feature type="transmembrane region" description="Helical" evidence="5">
    <location>
        <begin position="15"/>
        <end position="36"/>
    </location>
</feature>
<evidence type="ECO:0000313" key="8">
    <source>
        <dbReference type="Proteomes" id="UP000001699"/>
    </source>
</evidence>
<feature type="transmembrane region" description="Helical" evidence="5">
    <location>
        <begin position="313"/>
        <end position="333"/>
    </location>
</feature>
<organism evidence="7 8">
    <name type="scientific">Aspergillus fumigatus (strain CBS 144.89 / FGSC A1163 / CEA10)</name>
    <name type="common">Neosartorya fumigata</name>
    <dbReference type="NCBI Taxonomy" id="451804"/>
    <lineage>
        <taxon>Eukaryota</taxon>
        <taxon>Fungi</taxon>
        <taxon>Dikarya</taxon>
        <taxon>Ascomycota</taxon>
        <taxon>Pezizomycotina</taxon>
        <taxon>Eurotiomycetes</taxon>
        <taxon>Eurotiomycetidae</taxon>
        <taxon>Eurotiales</taxon>
        <taxon>Aspergillaceae</taxon>
        <taxon>Aspergillus</taxon>
        <taxon>Aspergillus subgen. Fumigati</taxon>
    </lineage>
</organism>
<accession>B0Y1Q2</accession>
<dbReference type="OrthoDB" id="194139at2759"/>
<dbReference type="PhylomeDB" id="B0Y1Q2"/>
<sequence>MTISQAAGDNTINCWRILAISSIVFFFVDFGFYLTVPAQTRIFEEIICRQYTAQGDCKIAPVQSELAAVNGWKDTFDALPGILLSIPYGVLADRIGRKPCLLLGLLGVILGESWTRLVCMFCFWPQILPLRLVWLAGVFRLLGGGDLVVSSLVSVIVADVFHDKDRATALFQLSAAVMIAELLAIPLGGALMAWSSPWLPFVLGLLTLAAGIPLVAFLLPETLPEPSFERNQCRTVEEEDVEEGRSDASFAARLRVLFSAISFITQRNIFLALAMFLASSLSRQSTSLLLQYSSTRYGWTIPRASLFLSVRGLVTLAVYLVLMPALSGVLTATTSLSAMQKDRRMAQLSGILSAAGLGMVALAAIPAWYVAGLVISALGAGFIVFARSLATQLVTPAQRSTLYAAVAVVQSVGALAAGPLLADLFRAGLTLGREKMGLPFLFAGLLVGLAVAAVSAVRDNDNLPGEGDDAERQALLGT</sequence>
<feature type="transmembrane region" description="Helical" evidence="5">
    <location>
        <begin position="170"/>
        <end position="192"/>
    </location>
</feature>
<keyword evidence="8" id="KW-1185">Reference proteome</keyword>
<feature type="transmembrane region" description="Helical" evidence="5">
    <location>
        <begin position="256"/>
        <end position="278"/>
    </location>
</feature>
<dbReference type="InterPro" id="IPR020846">
    <property type="entry name" value="MFS_dom"/>
</dbReference>
<keyword evidence="2 5" id="KW-0812">Transmembrane</keyword>
<dbReference type="InterPro" id="IPR011701">
    <property type="entry name" value="MFS"/>
</dbReference>
<dbReference type="Pfam" id="PF07690">
    <property type="entry name" value="MFS_1"/>
    <property type="match status" value="1"/>
</dbReference>
<reference evidence="7 8" key="1">
    <citation type="journal article" date="2008" name="PLoS Genet.">
        <title>Genomic islands in the pathogenic filamentous fungus Aspergillus fumigatus.</title>
        <authorList>
            <person name="Fedorova N.D."/>
            <person name="Khaldi N."/>
            <person name="Joardar V.S."/>
            <person name="Maiti R."/>
            <person name="Amedeo P."/>
            <person name="Anderson M.J."/>
            <person name="Crabtree J."/>
            <person name="Silva J.C."/>
            <person name="Badger J.H."/>
            <person name="Albarraq A."/>
            <person name="Angiuoli S."/>
            <person name="Bussey H."/>
            <person name="Bowyer P."/>
            <person name="Cotty P.J."/>
            <person name="Dyer P.S."/>
            <person name="Egan A."/>
            <person name="Galens K."/>
            <person name="Fraser-Liggett C.M."/>
            <person name="Haas B.J."/>
            <person name="Inman J.M."/>
            <person name="Kent R."/>
            <person name="Lemieux S."/>
            <person name="Malavazi I."/>
            <person name="Orvis J."/>
            <person name="Roemer T."/>
            <person name="Ronning C.M."/>
            <person name="Sundaram J.P."/>
            <person name="Sutton G."/>
            <person name="Turner G."/>
            <person name="Venter J.C."/>
            <person name="White O.R."/>
            <person name="Whitty B.R."/>
            <person name="Youngman P."/>
            <person name="Wolfe K.H."/>
            <person name="Goldman G.H."/>
            <person name="Wortman J.R."/>
            <person name="Jiang B."/>
            <person name="Denning D.W."/>
            <person name="Nierman W.C."/>
        </authorList>
    </citation>
    <scope>NUCLEOTIDE SEQUENCE [LARGE SCALE GENOMIC DNA]</scope>
    <source>
        <strain evidence="8">CBS 144.89 / FGSC A1163 / CEA10</strain>
    </source>
</reference>
<name>B0Y1Q2_ASPFC</name>
<dbReference type="PROSITE" id="PS50850">
    <property type="entry name" value="MFS"/>
    <property type="match status" value="1"/>
</dbReference>
<dbReference type="Gene3D" id="1.20.1250.20">
    <property type="entry name" value="MFS general substrate transporter like domains"/>
    <property type="match status" value="1"/>
</dbReference>
<dbReference type="HOGENOM" id="CLU_013756_2_1_1"/>